<dbReference type="CDD" id="cd17324">
    <property type="entry name" value="MFS_NepI_like"/>
    <property type="match status" value="1"/>
</dbReference>
<evidence type="ECO:0000256" key="1">
    <source>
        <dbReference type="ARBA" id="ARBA00022692"/>
    </source>
</evidence>
<reference evidence="6 7" key="1">
    <citation type="journal article" date="2020" name="Front. Microbiol.">
        <title>Genetic Organization of the aprX-lipA2 Operon Affects the Proteolytic Potential of Pseudomonas Species in Milk.</title>
        <authorList>
            <person name="Maier C."/>
            <person name="Huptas C."/>
            <person name="von Neubeck M."/>
            <person name="Scherer S."/>
            <person name="Wenning M."/>
            <person name="Lucking G."/>
        </authorList>
    </citation>
    <scope>NUCLEOTIDE SEQUENCE [LARGE SCALE GENOMIC DNA]</scope>
    <source>
        <strain evidence="6 7">WS 4671</strain>
    </source>
</reference>
<sequence length="407" mass="42156">MAPRCLEDHVMNAPSIELKQETEGAGMSRGLVLLLAAATGLSVGTQYYNQPLLGLIADGFGIGTKVSLVAIATQIGYALGLVLLVPLGDKIDRRRLILIQCIGLTVATLCASAAPELYSLAMASIMIGVFATIAQHIIPLASELSPPSSRERVLASITSALLVGVLLARVISGFVGAYFSWRAMFLLGAVLSLMMLAGLAAKLPTSQPQSRASYIELLVSLFGVVRDGAELRQAALVQSLVFFGFSAFWTILTLLLQGPGFGLNSGTAGLFGVVALGGVMLAPLGLRLAGQYAGHVGIGLVVASFVVMIAFVNLVGLSVGAILMTTGLQMSLIYNQSRILALAGTARGRFNTIFMASQFAFGAIGSAAGSIGWQSGGWTAVMAMALIASAAALLVQFTHHSKVGARA</sequence>
<feature type="transmembrane region" description="Helical" evidence="4">
    <location>
        <begin position="60"/>
        <end position="84"/>
    </location>
</feature>
<dbReference type="Gene3D" id="1.20.1250.20">
    <property type="entry name" value="MFS general substrate transporter like domains"/>
    <property type="match status" value="1"/>
</dbReference>
<dbReference type="PANTHER" id="PTHR42910">
    <property type="entry name" value="TRANSPORTER SCO4007-RELATED"/>
    <property type="match status" value="1"/>
</dbReference>
<dbReference type="InterPro" id="IPR020846">
    <property type="entry name" value="MFS_dom"/>
</dbReference>
<dbReference type="Proteomes" id="UP000552560">
    <property type="component" value="Unassembled WGS sequence"/>
</dbReference>
<evidence type="ECO:0000313" key="7">
    <source>
        <dbReference type="Proteomes" id="UP000552560"/>
    </source>
</evidence>
<evidence type="ECO:0000256" key="3">
    <source>
        <dbReference type="ARBA" id="ARBA00023136"/>
    </source>
</evidence>
<feature type="transmembrane region" description="Helical" evidence="4">
    <location>
        <begin position="235"/>
        <end position="256"/>
    </location>
</feature>
<dbReference type="EMBL" id="JAAQWE010000021">
    <property type="protein sequence ID" value="NMX99004.1"/>
    <property type="molecule type" value="Genomic_DNA"/>
</dbReference>
<dbReference type="InterPro" id="IPR036259">
    <property type="entry name" value="MFS_trans_sf"/>
</dbReference>
<dbReference type="AlphaFoldDB" id="A0A7Y0ZW18"/>
<evidence type="ECO:0000313" key="6">
    <source>
        <dbReference type="EMBL" id="NMX99004.1"/>
    </source>
</evidence>
<dbReference type="OrthoDB" id="9815356at2"/>
<feature type="transmembrane region" description="Helical" evidence="4">
    <location>
        <begin position="30"/>
        <end position="48"/>
    </location>
</feature>
<feature type="transmembrane region" description="Helical" evidence="4">
    <location>
        <begin position="120"/>
        <end position="141"/>
    </location>
</feature>
<dbReference type="GO" id="GO:0022857">
    <property type="term" value="F:transmembrane transporter activity"/>
    <property type="evidence" value="ECO:0007669"/>
    <property type="project" value="InterPro"/>
</dbReference>
<feature type="transmembrane region" description="Helical" evidence="4">
    <location>
        <begin position="349"/>
        <end position="371"/>
    </location>
</feature>
<proteinExistence type="predicted"/>
<dbReference type="SUPFAM" id="SSF103473">
    <property type="entry name" value="MFS general substrate transporter"/>
    <property type="match status" value="1"/>
</dbReference>
<keyword evidence="2 4" id="KW-1133">Transmembrane helix</keyword>
<dbReference type="Pfam" id="PF07690">
    <property type="entry name" value="MFS_1"/>
    <property type="match status" value="1"/>
</dbReference>
<evidence type="ECO:0000259" key="5">
    <source>
        <dbReference type="PROSITE" id="PS50850"/>
    </source>
</evidence>
<feature type="transmembrane region" description="Helical" evidence="4">
    <location>
        <begin position="377"/>
        <end position="397"/>
    </location>
</feature>
<organism evidence="6 7">
    <name type="scientific">Pseudomonas veronii</name>
    <dbReference type="NCBI Taxonomy" id="76761"/>
    <lineage>
        <taxon>Bacteria</taxon>
        <taxon>Pseudomonadati</taxon>
        <taxon>Pseudomonadota</taxon>
        <taxon>Gammaproteobacteria</taxon>
        <taxon>Pseudomonadales</taxon>
        <taxon>Pseudomonadaceae</taxon>
        <taxon>Pseudomonas</taxon>
    </lineage>
</organism>
<dbReference type="InterPro" id="IPR011701">
    <property type="entry name" value="MFS"/>
</dbReference>
<dbReference type="PANTHER" id="PTHR42910:SF1">
    <property type="entry name" value="MAJOR FACILITATOR SUPERFAMILY (MFS) PROFILE DOMAIN-CONTAINING PROTEIN"/>
    <property type="match status" value="1"/>
</dbReference>
<name>A0A7Y0ZW18_PSEVE</name>
<protein>
    <submittedName>
        <fullName evidence="6">MFS transporter</fullName>
    </submittedName>
</protein>
<dbReference type="PROSITE" id="PS50850">
    <property type="entry name" value="MFS"/>
    <property type="match status" value="1"/>
</dbReference>
<feature type="transmembrane region" description="Helical" evidence="4">
    <location>
        <begin position="181"/>
        <end position="200"/>
    </location>
</feature>
<feature type="transmembrane region" description="Helical" evidence="4">
    <location>
        <begin position="268"/>
        <end position="286"/>
    </location>
</feature>
<feature type="transmembrane region" description="Helical" evidence="4">
    <location>
        <begin position="153"/>
        <end position="175"/>
    </location>
</feature>
<evidence type="ECO:0000256" key="2">
    <source>
        <dbReference type="ARBA" id="ARBA00022989"/>
    </source>
</evidence>
<accession>A0A7Y0ZW18</accession>
<feature type="transmembrane region" description="Helical" evidence="4">
    <location>
        <begin position="298"/>
        <end position="328"/>
    </location>
</feature>
<evidence type="ECO:0000256" key="4">
    <source>
        <dbReference type="SAM" id="Phobius"/>
    </source>
</evidence>
<keyword evidence="1 4" id="KW-0812">Transmembrane</keyword>
<gene>
    <name evidence="6" type="ORF">HBO43_20635</name>
</gene>
<comment type="caution">
    <text evidence="6">The sequence shown here is derived from an EMBL/GenBank/DDBJ whole genome shotgun (WGS) entry which is preliminary data.</text>
</comment>
<keyword evidence="3 4" id="KW-0472">Membrane</keyword>
<feature type="domain" description="Major facilitator superfamily (MFS) profile" evidence="5">
    <location>
        <begin position="28"/>
        <end position="407"/>
    </location>
</feature>